<evidence type="ECO:0000256" key="4">
    <source>
        <dbReference type="ARBA" id="ARBA00022723"/>
    </source>
</evidence>
<dbReference type="GO" id="GO:0016779">
    <property type="term" value="F:nucleotidyltransferase activity"/>
    <property type="evidence" value="ECO:0007669"/>
    <property type="project" value="UniProtKB-KW"/>
</dbReference>
<protein>
    <recommendedName>
        <fullName evidence="10">Poly A polymerase head domain-containing protein</fullName>
    </recommendedName>
</protein>
<keyword evidence="8 9" id="KW-0694">RNA-binding</keyword>
<dbReference type="PANTHER" id="PTHR47545:SF1">
    <property type="entry name" value="MULTIFUNCTIONAL CCA PROTEIN"/>
    <property type="match status" value="1"/>
</dbReference>
<feature type="domain" description="Poly A polymerase head" evidence="10">
    <location>
        <begin position="25"/>
        <end position="153"/>
    </location>
</feature>
<dbReference type="GO" id="GO:0003723">
    <property type="term" value="F:RNA binding"/>
    <property type="evidence" value="ECO:0007669"/>
    <property type="project" value="UniProtKB-KW"/>
</dbReference>
<keyword evidence="3" id="KW-0548">Nucleotidyltransferase</keyword>
<comment type="similarity">
    <text evidence="9">Belongs to the tRNA nucleotidyltransferase/poly(A) polymerase family.</text>
</comment>
<comment type="caution">
    <text evidence="11">The sequence shown here is derived from an EMBL/GenBank/DDBJ whole genome shotgun (WGS) entry which is preliminary data.</text>
</comment>
<sequence length="171" mass="19724">MKNKFRFCNCANKIFEDIYNQNGRAFLVGGIVRDMLMYGHVDYHDVDVEVYGLSIEQLESILKKYGHVNCIGKSFGILKLDALANYDFALPRTEVKIGNSHQDFKVEVNKDLDLKTAALRRDLTVNALMYEIKTGKIYDFYGGIDDLNKRTLRMVDKKTFEEDPLRVLRVA</sequence>
<dbReference type="InterPro" id="IPR050124">
    <property type="entry name" value="tRNA_CCA-adding_enzyme"/>
</dbReference>
<dbReference type="GO" id="GO:0008033">
    <property type="term" value="P:tRNA processing"/>
    <property type="evidence" value="ECO:0007669"/>
    <property type="project" value="UniProtKB-KW"/>
</dbReference>
<name>A0A921KJE3_9FIRM</name>
<gene>
    <name evidence="11" type="ORF">K8V91_06180</name>
</gene>
<keyword evidence="5" id="KW-0547">Nucleotide-binding</keyword>
<evidence type="ECO:0000256" key="3">
    <source>
        <dbReference type="ARBA" id="ARBA00022695"/>
    </source>
</evidence>
<evidence type="ECO:0000256" key="2">
    <source>
        <dbReference type="ARBA" id="ARBA00022694"/>
    </source>
</evidence>
<reference evidence="11" key="2">
    <citation type="submission" date="2021-09" db="EMBL/GenBank/DDBJ databases">
        <authorList>
            <person name="Gilroy R."/>
        </authorList>
    </citation>
    <scope>NUCLEOTIDE SEQUENCE</scope>
    <source>
        <strain evidence="11">CHK193-16274</strain>
    </source>
</reference>
<dbReference type="Pfam" id="PF01743">
    <property type="entry name" value="PolyA_pol"/>
    <property type="match status" value="1"/>
</dbReference>
<evidence type="ECO:0000256" key="5">
    <source>
        <dbReference type="ARBA" id="ARBA00022741"/>
    </source>
</evidence>
<dbReference type="AlphaFoldDB" id="A0A921KJE3"/>
<reference evidence="11" key="1">
    <citation type="journal article" date="2021" name="PeerJ">
        <title>Extensive microbial diversity within the chicken gut microbiome revealed by metagenomics and culture.</title>
        <authorList>
            <person name="Gilroy R."/>
            <person name="Ravi A."/>
            <person name="Getino M."/>
            <person name="Pursley I."/>
            <person name="Horton D.L."/>
            <person name="Alikhan N.F."/>
            <person name="Baker D."/>
            <person name="Gharbi K."/>
            <person name="Hall N."/>
            <person name="Watson M."/>
            <person name="Adriaenssens E.M."/>
            <person name="Foster-Nyarko E."/>
            <person name="Jarju S."/>
            <person name="Secka A."/>
            <person name="Antonio M."/>
            <person name="Oren A."/>
            <person name="Chaudhuri R.R."/>
            <person name="La Ragione R."/>
            <person name="Hildebrand F."/>
            <person name="Pallen M.J."/>
        </authorList>
    </citation>
    <scope>NUCLEOTIDE SEQUENCE</scope>
    <source>
        <strain evidence="11">CHK193-16274</strain>
    </source>
</reference>
<keyword evidence="7" id="KW-0460">Magnesium</keyword>
<organism evidence="11 12">
    <name type="scientific">Thomasclavelia spiroformis</name>
    <dbReference type="NCBI Taxonomy" id="29348"/>
    <lineage>
        <taxon>Bacteria</taxon>
        <taxon>Bacillati</taxon>
        <taxon>Bacillota</taxon>
        <taxon>Erysipelotrichia</taxon>
        <taxon>Erysipelotrichales</taxon>
        <taxon>Coprobacillaceae</taxon>
        <taxon>Thomasclavelia</taxon>
    </lineage>
</organism>
<dbReference type="InterPro" id="IPR043519">
    <property type="entry name" value="NT_sf"/>
</dbReference>
<evidence type="ECO:0000313" key="12">
    <source>
        <dbReference type="Proteomes" id="UP000749320"/>
    </source>
</evidence>
<feature type="non-terminal residue" evidence="11">
    <location>
        <position position="171"/>
    </location>
</feature>
<keyword evidence="1 9" id="KW-0808">Transferase</keyword>
<dbReference type="CDD" id="cd05398">
    <property type="entry name" value="NT_ClassII-CCAase"/>
    <property type="match status" value="1"/>
</dbReference>
<evidence type="ECO:0000256" key="1">
    <source>
        <dbReference type="ARBA" id="ARBA00022679"/>
    </source>
</evidence>
<dbReference type="Proteomes" id="UP000749320">
    <property type="component" value="Unassembled WGS sequence"/>
</dbReference>
<keyword evidence="6" id="KW-0067">ATP-binding</keyword>
<dbReference type="SUPFAM" id="SSF81301">
    <property type="entry name" value="Nucleotidyltransferase"/>
    <property type="match status" value="1"/>
</dbReference>
<dbReference type="Gene3D" id="3.30.460.10">
    <property type="entry name" value="Beta Polymerase, domain 2"/>
    <property type="match status" value="1"/>
</dbReference>
<evidence type="ECO:0000313" key="11">
    <source>
        <dbReference type="EMBL" id="HJF40495.1"/>
    </source>
</evidence>
<dbReference type="GO" id="GO:0046872">
    <property type="term" value="F:metal ion binding"/>
    <property type="evidence" value="ECO:0007669"/>
    <property type="project" value="UniProtKB-KW"/>
</dbReference>
<dbReference type="PANTHER" id="PTHR47545">
    <property type="entry name" value="MULTIFUNCTIONAL CCA PROTEIN"/>
    <property type="match status" value="1"/>
</dbReference>
<dbReference type="EMBL" id="DYWV01000210">
    <property type="protein sequence ID" value="HJF40495.1"/>
    <property type="molecule type" value="Genomic_DNA"/>
</dbReference>
<evidence type="ECO:0000256" key="8">
    <source>
        <dbReference type="ARBA" id="ARBA00022884"/>
    </source>
</evidence>
<dbReference type="GO" id="GO:0005524">
    <property type="term" value="F:ATP binding"/>
    <property type="evidence" value="ECO:0007669"/>
    <property type="project" value="UniProtKB-KW"/>
</dbReference>
<keyword evidence="2" id="KW-0819">tRNA processing</keyword>
<accession>A0A921KJE3</accession>
<evidence type="ECO:0000259" key="10">
    <source>
        <dbReference type="Pfam" id="PF01743"/>
    </source>
</evidence>
<proteinExistence type="inferred from homology"/>
<keyword evidence="4" id="KW-0479">Metal-binding</keyword>
<evidence type="ECO:0000256" key="6">
    <source>
        <dbReference type="ARBA" id="ARBA00022840"/>
    </source>
</evidence>
<dbReference type="InterPro" id="IPR002646">
    <property type="entry name" value="PolA_pol_head_dom"/>
</dbReference>
<evidence type="ECO:0000256" key="7">
    <source>
        <dbReference type="ARBA" id="ARBA00022842"/>
    </source>
</evidence>
<evidence type="ECO:0000256" key="9">
    <source>
        <dbReference type="RuleBase" id="RU003953"/>
    </source>
</evidence>